<evidence type="ECO:0000313" key="2">
    <source>
        <dbReference type="Proteomes" id="UP000006447"/>
    </source>
</evidence>
<dbReference type="AlphaFoldDB" id="I0WYW5"/>
<comment type="caution">
    <text evidence="1">The sequence shown here is derived from an EMBL/GenBank/DDBJ whole genome shotgun (WGS) entry which is preliminary data.</text>
</comment>
<organism evidence="1 2">
    <name type="scientific">Rhodococcus opacus RKJ300 = JCM 13270</name>
    <dbReference type="NCBI Taxonomy" id="1165867"/>
    <lineage>
        <taxon>Bacteria</taxon>
        <taxon>Bacillati</taxon>
        <taxon>Actinomycetota</taxon>
        <taxon>Actinomycetes</taxon>
        <taxon>Mycobacteriales</taxon>
        <taxon>Nocardiaceae</taxon>
        <taxon>Rhodococcus</taxon>
    </lineage>
</organism>
<protein>
    <submittedName>
        <fullName evidence="1">Phage integrase family protein</fullName>
    </submittedName>
</protein>
<reference evidence="1 2" key="1">
    <citation type="journal article" date="2012" name="J. Bacteriol.">
        <title>Draft genome sequence of the nitrophenol-degrading actinomycete Rhodococcus imtechensis RKJ300.</title>
        <authorList>
            <person name="Vikram S."/>
            <person name="Kumar S."/>
            <person name="Subramanian S."/>
            <person name="Raghava G.P."/>
        </authorList>
    </citation>
    <scope>NUCLEOTIDE SEQUENCE [LARGE SCALE GENOMIC DNA]</scope>
    <source>
        <strain evidence="1 2">RKJ300</strain>
    </source>
</reference>
<proteinExistence type="predicted"/>
<dbReference type="Proteomes" id="UP000006447">
    <property type="component" value="Unassembled WGS sequence"/>
</dbReference>
<evidence type="ECO:0000313" key="1">
    <source>
        <dbReference type="EMBL" id="EID81581.1"/>
    </source>
</evidence>
<accession>I0WYW5</accession>
<sequence>MLRHRDLATTAIYAKVDSTTLRTIALPWPEAQR</sequence>
<dbReference type="EMBL" id="AJJH01000014">
    <property type="protein sequence ID" value="EID81581.1"/>
    <property type="molecule type" value="Genomic_DNA"/>
</dbReference>
<gene>
    <name evidence="1" type="ORF">W59_02461</name>
</gene>
<name>I0WYW5_RHOOP</name>